<evidence type="ECO:0000256" key="1">
    <source>
        <dbReference type="ARBA" id="ARBA00006739"/>
    </source>
</evidence>
<evidence type="ECO:0000313" key="6">
    <source>
        <dbReference type="Proteomes" id="UP000434604"/>
    </source>
</evidence>
<dbReference type="InterPro" id="IPR029044">
    <property type="entry name" value="Nucleotide-diphossugar_trans"/>
</dbReference>
<keyword evidence="3 5" id="KW-0808">Transferase</keyword>
<accession>A0A7J5PJ52</accession>
<evidence type="ECO:0000256" key="2">
    <source>
        <dbReference type="ARBA" id="ARBA00022676"/>
    </source>
</evidence>
<dbReference type="SUPFAM" id="SSF53448">
    <property type="entry name" value="Nucleotide-diphospho-sugar transferases"/>
    <property type="match status" value="1"/>
</dbReference>
<dbReference type="Pfam" id="PF00535">
    <property type="entry name" value="Glycos_transf_2"/>
    <property type="match status" value="1"/>
</dbReference>
<evidence type="ECO:0000256" key="3">
    <source>
        <dbReference type="ARBA" id="ARBA00022679"/>
    </source>
</evidence>
<dbReference type="PANTHER" id="PTHR43179">
    <property type="entry name" value="RHAMNOSYLTRANSFERASE WBBL"/>
    <property type="match status" value="1"/>
</dbReference>
<dbReference type="AlphaFoldDB" id="A0A7J5PJ52"/>
<sequence>MNVSIVIVNYNTLKLTKACIDSVIEKTSGLEYEIILVDNASSDGSSDVFKNDERIIFIEASDNIGFGKANNLGVKHAKGDYLFFLNSDTLLLNNAVDELWKFCESHKENMLGAVGCILCDVNGKPCHSYAKLATAKDLILSYGIAPFCKSIAKKQMGIDAKDESADCFEVGYVTGADIFVHRDVLKTCGAFDPDFFMYSEEAEMQWRFKQQGFKNLIIKTPKIIHMEGMSQAKKKSPTIKKILMTQTSLFLYVKKTSNKVVYALFRSLFPFTRLPFLLLSKRSIKEKVAYVKFLLS</sequence>
<evidence type="ECO:0000259" key="4">
    <source>
        <dbReference type="Pfam" id="PF00535"/>
    </source>
</evidence>
<organism evidence="5 6">
    <name type="scientific">Bacteroides xylanisolvens</name>
    <dbReference type="NCBI Taxonomy" id="371601"/>
    <lineage>
        <taxon>Bacteria</taxon>
        <taxon>Pseudomonadati</taxon>
        <taxon>Bacteroidota</taxon>
        <taxon>Bacteroidia</taxon>
        <taxon>Bacteroidales</taxon>
        <taxon>Bacteroidaceae</taxon>
        <taxon>Bacteroides</taxon>
    </lineage>
</organism>
<keyword evidence="2" id="KW-0328">Glycosyltransferase</keyword>
<dbReference type="RefSeq" id="WP_151935615.1">
    <property type="nucleotide sequence ID" value="NZ_WDED01000068.1"/>
</dbReference>
<reference evidence="5 6" key="1">
    <citation type="journal article" date="2019" name="Nat. Med.">
        <title>A library of human gut bacterial isolates paired with longitudinal multiomics data enables mechanistic microbiome research.</title>
        <authorList>
            <person name="Poyet M."/>
            <person name="Groussin M."/>
            <person name="Gibbons S.M."/>
            <person name="Avila-Pacheco J."/>
            <person name="Jiang X."/>
            <person name="Kearney S.M."/>
            <person name="Perrotta A.R."/>
            <person name="Berdy B."/>
            <person name="Zhao S."/>
            <person name="Lieberman T.D."/>
            <person name="Swanson P.K."/>
            <person name="Smith M."/>
            <person name="Roesemann S."/>
            <person name="Alexander J.E."/>
            <person name="Rich S.A."/>
            <person name="Livny J."/>
            <person name="Vlamakis H."/>
            <person name="Clish C."/>
            <person name="Bullock K."/>
            <person name="Deik A."/>
            <person name="Scott J."/>
            <person name="Pierce K.A."/>
            <person name="Xavier R.J."/>
            <person name="Alm E.J."/>
        </authorList>
    </citation>
    <scope>NUCLEOTIDE SEQUENCE [LARGE SCALE GENOMIC DNA]</scope>
    <source>
        <strain evidence="5 6">BIOML-A58</strain>
    </source>
</reference>
<proteinExistence type="inferred from homology"/>
<feature type="domain" description="Glycosyltransferase 2-like" evidence="4">
    <location>
        <begin position="4"/>
        <end position="112"/>
    </location>
</feature>
<dbReference type="GO" id="GO:0016757">
    <property type="term" value="F:glycosyltransferase activity"/>
    <property type="evidence" value="ECO:0007669"/>
    <property type="project" value="UniProtKB-KW"/>
</dbReference>
<comment type="caution">
    <text evidence="5">The sequence shown here is derived from an EMBL/GenBank/DDBJ whole genome shotgun (WGS) entry which is preliminary data.</text>
</comment>
<gene>
    <name evidence="5" type="ORF">GA398_24930</name>
</gene>
<dbReference type="PANTHER" id="PTHR43179:SF12">
    <property type="entry name" value="GALACTOFURANOSYLTRANSFERASE GLFT2"/>
    <property type="match status" value="1"/>
</dbReference>
<dbReference type="CDD" id="cd04186">
    <property type="entry name" value="GT_2_like_c"/>
    <property type="match status" value="1"/>
</dbReference>
<dbReference type="InterPro" id="IPR001173">
    <property type="entry name" value="Glyco_trans_2-like"/>
</dbReference>
<name>A0A7J5PJ52_9BACE</name>
<evidence type="ECO:0000313" key="5">
    <source>
        <dbReference type="EMBL" id="KAB6139132.1"/>
    </source>
</evidence>
<dbReference type="Proteomes" id="UP000434604">
    <property type="component" value="Unassembled WGS sequence"/>
</dbReference>
<comment type="similarity">
    <text evidence="1">Belongs to the glycosyltransferase 2 family.</text>
</comment>
<dbReference type="Gene3D" id="3.90.550.10">
    <property type="entry name" value="Spore Coat Polysaccharide Biosynthesis Protein SpsA, Chain A"/>
    <property type="match status" value="1"/>
</dbReference>
<protein>
    <submittedName>
        <fullName evidence="5">Glycosyltransferase family 2 protein</fullName>
    </submittedName>
</protein>
<dbReference type="EMBL" id="WDED01000068">
    <property type="protein sequence ID" value="KAB6139132.1"/>
    <property type="molecule type" value="Genomic_DNA"/>
</dbReference>